<dbReference type="OrthoDB" id="191995at2759"/>
<evidence type="ECO:0000256" key="1">
    <source>
        <dbReference type="SAM" id="Phobius"/>
    </source>
</evidence>
<accession>A0A8H3EW61</accession>
<dbReference type="Proteomes" id="UP000664203">
    <property type="component" value="Unassembled WGS sequence"/>
</dbReference>
<evidence type="ECO:0000313" key="3">
    <source>
        <dbReference type="Proteomes" id="UP000664203"/>
    </source>
</evidence>
<sequence>MATPPAQRLLKQDHFESFDADHLVEHTQRLLHHHIILGEGILPLIKGSPLGRGITNQAGNGLLAPIAYYVLRGFYLNGDQSRRDMYMRYEGRDRRSSFGLRDSHVVISGSTFILGVSRVPLIQNLDVNVHKPQIEDRSNTTSSTQLTSTDDFAKWAVSISLSITVTCQTGIALLSRSLDRQGSLKISNRYVRPLPRILVVVVVVFLPIDRNLEASTFLSIVVSLLLVCLFWELIVSLERDGGVFEP</sequence>
<keyword evidence="3" id="KW-1185">Reference proteome</keyword>
<keyword evidence="1" id="KW-1133">Transmembrane helix</keyword>
<name>A0A8H3EW61_9LECA</name>
<dbReference type="AlphaFoldDB" id="A0A8H3EW61"/>
<gene>
    <name evidence="2" type="ORF">ALECFALPRED_009654</name>
</gene>
<proteinExistence type="predicted"/>
<comment type="caution">
    <text evidence="2">The sequence shown here is derived from an EMBL/GenBank/DDBJ whole genome shotgun (WGS) entry which is preliminary data.</text>
</comment>
<protein>
    <submittedName>
        <fullName evidence="2">Uncharacterized protein</fullName>
    </submittedName>
</protein>
<keyword evidence="1" id="KW-0472">Membrane</keyword>
<feature type="transmembrane region" description="Helical" evidence="1">
    <location>
        <begin position="214"/>
        <end position="234"/>
    </location>
</feature>
<evidence type="ECO:0000313" key="2">
    <source>
        <dbReference type="EMBL" id="CAF9914621.1"/>
    </source>
</evidence>
<dbReference type="EMBL" id="CAJPDR010000074">
    <property type="protein sequence ID" value="CAF9914621.1"/>
    <property type="molecule type" value="Genomic_DNA"/>
</dbReference>
<organism evidence="2 3">
    <name type="scientific">Alectoria fallacina</name>
    <dbReference type="NCBI Taxonomy" id="1903189"/>
    <lineage>
        <taxon>Eukaryota</taxon>
        <taxon>Fungi</taxon>
        <taxon>Dikarya</taxon>
        <taxon>Ascomycota</taxon>
        <taxon>Pezizomycotina</taxon>
        <taxon>Lecanoromycetes</taxon>
        <taxon>OSLEUM clade</taxon>
        <taxon>Lecanoromycetidae</taxon>
        <taxon>Lecanorales</taxon>
        <taxon>Lecanorineae</taxon>
        <taxon>Parmeliaceae</taxon>
        <taxon>Alectoria</taxon>
    </lineage>
</organism>
<keyword evidence="1" id="KW-0812">Transmembrane</keyword>
<reference evidence="2" key="1">
    <citation type="submission" date="2021-03" db="EMBL/GenBank/DDBJ databases">
        <authorList>
            <person name="Tagirdzhanova G."/>
        </authorList>
    </citation>
    <scope>NUCLEOTIDE SEQUENCE</scope>
</reference>